<evidence type="ECO:0000256" key="1">
    <source>
        <dbReference type="SAM" id="MobiDB-lite"/>
    </source>
</evidence>
<sequence length="320" mass="34299">MSTSADPPVGGGPPLHRARALSPRPILTVVVVGDRLNPRVRLRFYKKTRRISDLTEPEGDDDEEDDKEGRTIRKGSPPTRSAATAQPRTDTAVRDTTSTAAGSAAGRHVGQDAGPRITQAYCVEGIRRLMGEEAAGKQTVPECTEEWQTVRDRVAALLDQASSRRVGEVIRSKKKSSGYSLSDRLRGAGLGTHSSRALAGAALKRAVVAEEEASPRCGSRYQNSLRTSRSRRRAEPRRRRPHDAAPDPAAAAAAAAAVIIGGGGGHLEPLVDSYLTGHGPVYGHDLSAVLQHSHRHPCQYRLFNSITTAMCPLVVSFGVI</sequence>
<evidence type="ECO:0000313" key="2">
    <source>
        <dbReference type="EMBL" id="ETS65020.1"/>
    </source>
</evidence>
<dbReference type="HOGENOM" id="CLU_869118_0_0_1"/>
<feature type="region of interest" description="Disordered" evidence="1">
    <location>
        <begin position="54"/>
        <end position="112"/>
    </location>
</feature>
<dbReference type="EMBL" id="AWNI01000003">
    <property type="protein sequence ID" value="ETS65020.1"/>
    <property type="molecule type" value="Genomic_DNA"/>
</dbReference>
<organism evidence="2 3">
    <name type="scientific">Moesziomyces aphidis</name>
    <name type="common">Pseudozyma aphidis</name>
    <dbReference type="NCBI Taxonomy" id="84754"/>
    <lineage>
        <taxon>Eukaryota</taxon>
        <taxon>Fungi</taxon>
        <taxon>Dikarya</taxon>
        <taxon>Basidiomycota</taxon>
        <taxon>Ustilaginomycotina</taxon>
        <taxon>Ustilaginomycetes</taxon>
        <taxon>Ustilaginales</taxon>
        <taxon>Ustilaginaceae</taxon>
        <taxon>Moesziomyces</taxon>
    </lineage>
</organism>
<feature type="compositionally biased region" description="Polar residues" evidence="1">
    <location>
        <begin position="78"/>
        <end position="89"/>
    </location>
</feature>
<feature type="region of interest" description="Disordered" evidence="1">
    <location>
        <begin position="217"/>
        <end position="248"/>
    </location>
</feature>
<protein>
    <submittedName>
        <fullName evidence="2">Uncharacterized protein</fullName>
    </submittedName>
</protein>
<name>W3VU36_MOEAP</name>
<proteinExistence type="predicted"/>
<comment type="caution">
    <text evidence="2">The sequence shown here is derived from an EMBL/GenBank/DDBJ whole genome shotgun (WGS) entry which is preliminary data.</text>
</comment>
<feature type="region of interest" description="Disordered" evidence="1">
    <location>
        <begin position="1"/>
        <end position="24"/>
    </location>
</feature>
<accession>W3VU36</accession>
<dbReference type="AlphaFoldDB" id="W3VU36"/>
<feature type="compositionally biased region" description="Basic residues" evidence="1">
    <location>
        <begin position="228"/>
        <end position="241"/>
    </location>
</feature>
<evidence type="ECO:0000313" key="3">
    <source>
        <dbReference type="Proteomes" id="UP000019462"/>
    </source>
</evidence>
<keyword evidence="3" id="KW-1185">Reference proteome</keyword>
<feature type="compositionally biased region" description="Acidic residues" evidence="1">
    <location>
        <begin position="55"/>
        <end position="66"/>
    </location>
</feature>
<reference evidence="2 3" key="1">
    <citation type="journal article" date="2014" name="Genome Announc.">
        <title>Genome sequence of the basidiomycetous fungus Pseudozyma aphidis DSM70725, an efficient producer of biosurfactant mannosylerythritol lipids.</title>
        <authorList>
            <person name="Lorenz S."/>
            <person name="Guenther M."/>
            <person name="Grumaz C."/>
            <person name="Rupp S."/>
            <person name="Zibek S."/>
            <person name="Sohn K."/>
        </authorList>
    </citation>
    <scope>NUCLEOTIDE SEQUENCE [LARGE SCALE GENOMIC DNA]</scope>
    <source>
        <strain evidence="3">ATCC 32657 / CBS 517.83 / DSM 70725 / JCM 10318 / NBRC 10182 / NRRL Y-7954 / St-0401</strain>
    </source>
</reference>
<feature type="compositionally biased region" description="Low complexity" evidence="1">
    <location>
        <begin position="96"/>
        <end position="106"/>
    </location>
</feature>
<gene>
    <name evidence="2" type="ORF">PaG_00471</name>
</gene>
<dbReference type="Proteomes" id="UP000019462">
    <property type="component" value="Unassembled WGS sequence"/>
</dbReference>